<evidence type="ECO:0000256" key="1">
    <source>
        <dbReference type="SAM" id="MobiDB-lite"/>
    </source>
</evidence>
<proteinExistence type="predicted"/>
<organism evidence="3">
    <name type="scientific">Ixodes ricinus</name>
    <name type="common">Common tick</name>
    <name type="synonym">Acarus ricinus</name>
    <dbReference type="NCBI Taxonomy" id="34613"/>
    <lineage>
        <taxon>Eukaryota</taxon>
        <taxon>Metazoa</taxon>
        <taxon>Ecdysozoa</taxon>
        <taxon>Arthropoda</taxon>
        <taxon>Chelicerata</taxon>
        <taxon>Arachnida</taxon>
        <taxon>Acari</taxon>
        <taxon>Parasitiformes</taxon>
        <taxon>Ixodida</taxon>
        <taxon>Ixodoidea</taxon>
        <taxon>Ixodidae</taxon>
        <taxon>Ixodinae</taxon>
        <taxon>Ixodes</taxon>
    </lineage>
</organism>
<evidence type="ECO:0000313" key="3">
    <source>
        <dbReference type="EMBL" id="JAR87733.1"/>
    </source>
</evidence>
<feature type="chain" id="PRO_5007541901" description="Secreted protein" evidence="2">
    <location>
        <begin position="17"/>
        <end position="199"/>
    </location>
</feature>
<dbReference type="AlphaFoldDB" id="A0A147BAF8"/>
<dbReference type="EMBL" id="GEGO01007671">
    <property type="protein sequence ID" value="JAR87733.1"/>
    <property type="molecule type" value="Transcribed_RNA"/>
</dbReference>
<sequence>MTQSLRFMWCLLVCRSSSCPQRARVLCRLHIHRVMKDELRRLLDRHISPNRVPFLSGVSESSPAHDASTASPHVDDRGLCHVQCYGAGSASPTSAFSVLSRPHIEIGLEVATNDVTKAKVSRRRTSRSQQSSAEVTKKKRKKESFREHECCHVAIVATSQFRPAEASVNCQDEQWPVAERASAPSTTSNVTPPRSRPGT</sequence>
<feature type="region of interest" description="Disordered" evidence="1">
    <location>
        <begin position="117"/>
        <end position="141"/>
    </location>
</feature>
<evidence type="ECO:0008006" key="4">
    <source>
        <dbReference type="Google" id="ProtNLM"/>
    </source>
</evidence>
<evidence type="ECO:0000256" key="2">
    <source>
        <dbReference type="SAM" id="SignalP"/>
    </source>
</evidence>
<protein>
    <recommendedName>
        <fullName evidence="4">Secreted protein</fullName>
    </recommendedName>
</protein>
<keyword evidence="2" id="KW-0732">Signal</keyword>
<accession>A0A147BAF8</accession>
<reference evidence="3" key="1">
    <citation type="journal article" date="2018" name="PLoS Negl. Trop. Dis.">
        <title>Sialome diversity of ticks revealed by RNAseq of single tick salivary glands.</title>
        <authorList>
            <person name="Perner J."/>
            <person name="Kropackova S."/>
            <person name="Kopacek P."/>
            <person name="Ribeiro J.M."/>
        </authorList>
    </citation>
    <scope>NUCLEOTIDE SEQUENCE</scope>
    <source>
        <strain evidence="3">Siblings of single egg batch collected in Ceske Budejovice</strain>
        <tissue evidence="3">Salivary glands</tissue>
    </source>
</reference>
<feature type="signal peptide" evidence="2">
    <location>
        <begin position="1"/>
        <end position="16"/>
    </location>
</feature>
<feature type="compositionally biased region" description="Polar residues" evidence="1">
    <location>
        <begin position="183"/>
        <end position="199"/>
    </location>
</feature>
<feature type="region of interest" description="Disordered" evidence="1">
    <location>
        <begin position="167"/>
        <end position="199"/>
    </location>
</feature>
<name>A0A147BAF8_IXORI</name>